<dbReference type="OMA" id="SYQCTLR"/>
<sequence>MCQSPSTEFISAVIKQAVPDVKVESIQSLPYIRLQRAFRVEVSDGRTLMLTQSPPPTVRLLRSEQWPVVSNFLVVKWLITTVLEIPTGKEEGGFVDESATLAKRIGSRPGKGKQRAGIKPVDSLKEIVLPYIPSHISNSPSNAADLGSAFHLFEPARGMPISSLPRRLTAPERKVVDFQVGRLIRRLSELQSPNGTFGPAVAVIGPRHPSQHYDTPQAAVRAGGTGSWTNAFHSLLEGILRDGEDMAVTISYTAIRGHFRRLSHLLDAVTISRLVVLDAGDDENILITDPTKENPEGDKRNQSTQQARERSSFTSSGKASVAAATGGSITAQQQQQRNTSSSVAVTGLWDWSNTVFGDPLFATVFSRETSAEFLRGFRQAPLHQHDNITTMTMNNTNSAPASSSLIKSTTRSDDDNNKEDKSGEEEEEVEEEEGHRYHYHYNDAIIQDRPNAPIRLLLYECYHATVCVVRQFYRPGADSSARELAARRRLAAVLGRLNDVEDAAVGKRPRRASSGDAWPEGWPPGKKARVGGGGGGGS</sequence>
<feature type="compositionally biased region" description="Polar residues" evidence="1">
    <location>
        <begin position="327"/>
        <end position="339"/>
    </location>
</feature>
<dbReference type="OrthoDB" id="5210591at2759"/>
<feature type="compositionally biased region" description="Acidic residues" evidence="1">
    <location>
        <begin position="422"/>
        <end position="432"/>
    </location>
</feature>
<accession>M7TVU1</accession>
<dbReference type="AlphaFoldDB" id="M7TVU1"/>
<dbReference type="STRING" id="1287681.M7TVU1"/>
<dbReference type="EMBL" id="KB705786">
    <property type="protein sequence ID" value="EMR70775.1"/>
    <property type="molecule type" value="Genomic_DNA"/>
</dbReference>
<evidence type="ECO:0000256" key="1">
    <source>
        <dbReference type="SAM" id="MobiDB-lite"/>
    </source>
</evidence>
<dbReference type="HOGENOM" id="CLU_019843_2_0_1"/>
<feature type="region of interest" description="Disordered" evidence="1">
    <location>
        <begin position="285"/>
        <end position="339"/>
    </location>
</feature>
<protein>
    <submittedName>
        <fullName evidence="2">Uncharacterized protein</fullName>
    </submittedName>
</protein>
<feature type="compositionally biased region" description="Basic and acidic residues" evidence="1">
    <location>
        <begin position="290"/>
        <end position="311"/>
    </location>
</feature>
<reference evidence="3" key="1">
    <citation type="journal article" date="2013" name="Genome Announc.">
        <title>Draft genome sequence of the grapevine dieback fungus Eutypa lata UCR-EL1.</title>
        <authorList>
            <person name="Blanco-Ulate B."/>
            <person name="Rolshausen P.E."/>
            <person name="Cantu D."/>
        </authorList>
    </citation>
    <scope>NUCLEOTIDE SEQUENCE [LARGE SCALE GENOMIC DNA]</scope>
    <source>
        <strain evidence="3">UCR-EL1</strain>
    </source>
</reference>
<keyword evidence="3" id="KW-1185">Reference proteome</keyword>
<dbReference type="eggNOG" id="ENOG502S1B6">
    <property type="taxonomic scope" value="Eukaryota"/>
</dbReference>
<feature type="region of interest" description="Disordered" evidence="1">
    <location>
        <begin position="501"/>
        <end position="538"/>
    </location>
</feature>
<proteinExistence type="predicted"/>
<name>M7TVU1_EUTLA</name>
<feature type="region of interest" description="Disordered" evidence="1">
    <location>
        <begin position="390"/>
        <end position="435"/>
    </location>
</feature>
<evidence type="ECO:0000313" key="3">
    <source>
        <dbReference type="Proteomes" id="UP000012174"/>
    </source>
</evidence>
<feature type="compositionally biased region" description="Basic and acidic residues" evidence="1">
    <location>
        <begin position="410"/>
        <end position="421"/>
    </location>
</feature>
<dbReference type="KEGG" id="ela:UCREL1_2188"/>
<dbReference type="Proteomes" id="UP000012174">
    <property type="component" value="Unassembled WGS sequence"/>
</dbReference>
<organism evidence="2 3">
    <name type="scientific">Eutypa lata (strain UCR-EL1)</name>
    <name type="common">Grapevine dieback disease fungus</name>
    <name type="synonym">Eutypa armeniacae</name>
    <dbReference type="NCBI Taxonomy" id="1287681"/>
    <lineage>
        <taxon>Eukaryota</taxon>
        <taxon>Fungi</taxon>
        <taxon>Dikarya</taxon>
        <taxon>Ascomycota</taxon>
        <taxon>Pezizomycotina</taxon>
        <taxon>Sordariomycetes</taxon>
        <taxon>Xylariomycetidae</taxon>
        <taxon>Xylariales</taxon>
        <taxon>Diatrypaceae</taxon>
        <taxon>Eutypa</taxon>
    </lineage>
</organism>
<evidence type="ECO:0000313" key="2">
    <source>
        <dbReference type="EMBL" id="EMR70775.1"/>
    </source>
</evidence>
<gene>
    <name evidence="2" type="ORF">UCREL1_2188</name>
</gene>
<feature type="compositionally biased region" description="Polar residues" evidence="1">
    <location>
        <begin position="398"/>
        <end position="409"/>
    </location>
</feature>